<evidence type="ECO:0000313" key="5">
    <source>
        <dbReference type="Proteomes" id="UP000233782"/>
    </source>
</evidence>
<organism evidence="4 5">
    <name type="scientific">Pontibacter ramchanderi</name>
    <dbReference type="NCBI Taxonomy" id="1179743"/>
    <lineage>
        <taxon>Bacteria</taxon>
        <taxon>Pseudomonadati</taxon>
        <taxon>Bacteroidota</taxon>
        <taxon>Cytophagia</taxon>
        <taxon>Cytophagales</taxon>
        <taxon>Hymenobacteraceae</taxon>
        <taxon>Pontibacter</taxon>
    </lineage>
</organism>
<reference evidence="4 5" key="1">
    <citation type="submission" date="2017-12" db="EMBL/GenBank/DDBJ databases">
        <title>Genomic Encyclopedia of Type Strains, Phase III (KMG-III): the genomes of soil and plant-associated and newly described type strains.</title>
        <authorList>
            <person name="Whitman W."/>
        </authorList>
    </citation>
    <scope>NUCLEOTIDE SEQUENCE [LARGE SCALE GENOMIC DNA]</scope>
    <source>
        <strain evidence="4 5">LP43</strain>
    </source>
</reference>
<dbReference type="RefSeq" id="WP_101443371.1">
    <property type="nucleotide sequence ID" value="NZ_PJMU01000001.1"/>
</dbReference>
<comment type="caution">
    <text evidence="4">The sequence shown here is derived from an EMBL/GenBank/DDBJ whole genome shotgun (WGS) entry which is preliminary data.</text>
</comment>
<dbReference type="PANTHER" id="PTHR43861:SF1">
    <property type="entry name" value="TRANS-ACONITATE 2-METHYLTRANSFERASE"/>
    <property type="match status" value="1"/>
</dbReference>
<dbReference type="PANTHER" id="PTHR43861">
    <property type="entry name" value="TRANS-ACONITATE 2-METHYLTRANSFERASE-RELATED"/>
    <property type="match status" value="1"/>
</dbReference>
<protein>
    <submittedName>
        <fullName evidence="4">Methyltransferase family protein</fullName>
    </submittedName>
</protein>
<dbReference type="AlphaFoldDB" id="A0A2N3V3L4"/>
<sequence>MTEFWESSFKEKETMWGFEPADSALAALDLFKENGLTKILIPGFGYGRNAKAFVDAGCEVTGIEISETAIALAQKHFGAHAKVYHGAVGSMPFNQEVYDGIFCYALIHLLDEQGRIKLLADCYNQLRPNGYMVFVAISKNDAAYGKGEILSKDRFETRHGMQLFFYDAAAVEEEFGRYGMIGAKEIAEPARNTGSRPSQKFWFITCKKQEK</sequence>
<dbReference type="GO" id="GO:0008168">
    <property type="term" value="F:methyltransferase activity"/>
    <property type="evidence" value="ECO:0007669"/>
    <property type="project" value="UniProtKB-KW"/>
</dbReference>
<keyword evidence="2 4" id="KW-0808">Transferase</keyword>
<evidence type="ECO:0000313" key="4">
    <source>
        <dbReference type="EMBL" id="PKV76224.1"/>
    </source>
</evidence>
<proteinExistence type="predicted"/>
<dbReference type="Proteomes" id="UP000233782">
    <property type="component" value="Unassembled WGS sequence"/>
</dbReference>
<dbReference type="InterPro" id="IPR041698">
    <property type="entry name" value="Methyltransf_25"/>
</dbReference>
<dbReference type="InterPro" id="IPR029063">
    <property type="entry name" value="SAM-dependent_MTases_sf"/>
</dbReference>
<dbReference type="GO" id="GO:0032259">
    <property type="term" value="P:methylation"/>
    <property type="evidence" value="ECO:0007669"/>
    <property type="project" value="UniProtKB-KW"/>
</dbReference>
<dbReference type="SUPFAM" id="SSF53335">
    <property type="entry name" value="S-adenosyl-L-methionine-dependent methyltransferases"/>
    <property type="match status" value="1"/>
</dbReference>
<keyword evidence="1 4" id="KW-0489">Methyltransferase</keyword>
<name>A0A2N3V3L4_9BACT</name>
<keyword evidence="5" id="KW-1185">Reference proteome</keyword>
<dbReference type="OrthoDB" id="703529at2"/>
<dbReference type="Gene3D" id="3.40.50.150">
    <property type="entry name" value="Vaccinia Virus protein VP39"/>
    <property type="match status" value="1"/>
</dbReference>
<gene>
    <name evidence="4" type="ORF">BD749_1174</name>
</gene>
<evidence type="ECO:0000256" key="1">
    <source>
        <dbReference type="ARBA" id="ARBA00022603"/>
    </source>
</evidence>
<dbReference type="CDD" id="cd02440">
    <property type="entry name" value="AdoMet_MTases"/>
    <property type="match status" value="1"/>
</dbReference>
<evidence type="ECO:0000256" key="2">
    <source>
        <dbReference type="ARBA" id="ARBA00022679"/>
    </source>
</evidence>
<dbReference type="EMBL" id="PJMU01000001">
    <property type="protein sequence ID" value="PKV76224.1"/>
    <property type="molecule type" value="Genomic_DNA"/>
</dbReference>
<dbReference type="Pfam" id="PF13649">
    <property type="entry name" value="Methyltransf_25"/>
    <property type="match status" value="1"/>
</dbReference>
<accession>A0A2N3V3L4</accession>
<feature type="domain" description="Methyltransferase" evidence="3">
    <location>
        <begin position="40"/>
        <end position="130"/>
    </location>
</feature>
<evidence type="ECO:0000259" key="3">
    <source>
        <dbReference type="Pfam" id="PF13649"/>
    </source>
</evidence>